<dbReference type="Proteomes" id="UP000320421">
    <property type="component" value="Chromosome"/>
</dbReference>
<evidence type="ECO:0000313" key="2">
    <source>
        <dbReference type="Proteomes" id="UP000320421"/>
    </source>
</evidence>
<evidence type="ECO:0000313" key="1">
    <source>
        <dbReference type="EMBL" id="QDT24345.1"/>
    </source>
</evidence>
<dbReference type="EMBL" id="CP036266">
    <property type="protein sequence ID" value="QDT24345.1"/>
    <property type="molecule type" value="Genomic_DNA"/>
</dbReference>
<keyword evidence="2" id="KW-1185">Reference proteome</keyword>
<name>A0A517PY83_9PLAN</name>
<protein>
    <submittedName>
        <fullName evidence="1">Uncharacterized protein</fullName>
    </submittedName>
</protein>
<gene>
    <name evidence="1" type="ORF">HG66A1_61770</name>
</gene>
<organism evidence="1 2">
    <name type="scientific">Gimesia chilikensis</name>
    <dbReference type="NCBI Taxonomy" id="2605989"/>
    <lineage>
        <taxon>Bacteria</taxon>
        <taxon>Pseudomonadati</taxon>
        <taxon>Planctomycetota</taxon>
        <taxon>Planctomycetia</taxon>
        <taxon>Planctomycetales</taxon>
        <taxon>Planctomycetaceae</taxon>
        <taxon>Gimesia</taxon>
    </lineage>
</organism>
<dbReference type="RefSeq" id="WP_145192945.1">
    <property type="nucleotide sequence ID" value="NZ_CP036266.1"/>
</dbReference>
<accession>A0A517PY83</accession>
<sequence length="229" mass="26010">MSETKLTKREADKKDRLEAIVDNWIDQALEAGKALMMIKKEKLYRATHKTFESYVKERFSKTRQWAYDFCNWYEVNHLADRLAAPLSNNATTALSSVAKNAPEKVKEIVEESSKIAKKNNHDEPTKDDVKEAKLKVIPVNAPAPAKKTNKIRKVFEASIVVDAANLMSVIGVFDELKVKYEQSSKCELSVMMDSFSSFMLYAGKIFDKAETFEFSIHGTKVEMAEKQIA</sequence>
<proteinExistence type="predicted"/>
<reference evidence="1 2" key="1">
    <citation type="submission" date="2019-02" db="EMBL/GenBank/DDBJ databases">
        <title>Deep-cultivation of Planctomycetes and their phenomic and genomic characterization uncovers novel biology.</title>
        <authorList>
            <person name="Wiegand S."/>
            <person name="Jogler M."/>
            <person name="Boedeker C."/>
            <person name="Pinto D."/>
            <person name="Vollmers J."/>
            <person name="Rivas-Marin E."/>
            <person name="Kohn T."/>
            <person name="Peeters S.H."/>
            <person name="Heuer A."/>
            <person name="Rast P."/>
            <person name="Oberbeckmann S."/>
            <person name="Bunk B."/>
            <person name="Jeske O."/>
            <person name="Meyerdierks A."/>
            <person name="Storesund J.E."/>
            <person name="Kallscheuer N."/>
            <person name="Luecker S."/>
            <person name="Lage O.M."/>
            <person name="Pohl T."/>
            <person name="Merkel B.J."/>
            <person name="Hornburger P."/>
            <person name="Mueller R.-W."/>
            <person name="Bruemmer F."/>
            <person name="Labrenz M."/>
            <person name="Spormann A.M."/>
            <person name="Op den Camp H."/>
            <person name="Overmann J."/>
            <person name="Amann R."/>
            <person name="Jetten M.S.M."/>
            <person name="Mascher T."/>
            <person name="Medema M.H."/>
            <person name="Devos D.P."/>
            <person name="Kaster A.-K."/>
            <person name="Ovreas L."/>
            <person name="Rohde M."/>
            <person name="Galperin M.Y."/>
            <person name="Jogler C."/>
        </authorList>
    </citation>
    <scope>NUCLEOTIDE SEQUENCE [LARGE SCALE GENOMIC DNA]</scope>
    <source>
        <strain evidence="1 2">HG66A1</strain>
    </source>
</reference>
<dbReference type="AlphaFoldDB" id="A0A517PY83"/>
<dbReference type="OrthoDB" id="922449at2"/>